<protein>
    <submittedName>
        <fullName evidence="10">Putative ABC transport system, membrane protein</fullName>
    </submittedName>
</protein>
<dbReference type="KEGG" id="plt:Plut_1078"/>
<feature type="transmembrane region" description="Helical" evidence="8">
    <location>
        <begin position="346"/>
        <end position="365"/>
    </location>
</feature>
<gene>
    <name evidence="10" type="ordered locus">Plut_1078</name>
</gene>
<evidence type="ECO:0000256" key="5">
    <source>
        <dbReference type="ARBA" id="ARBA00022692"/>
    </source>
</evidence>
<evidence type="ECO:0000256" key="1">
    <source>
        <dbReference type="ARBA" id="ARBA00004651"/>
    </source>
</evidence>
<feature type="domain" description="ABC transmembrane type-2" evidence="9">
    <location>
        <begin position="135"/>
        <end position="371"/>
    </location>
</feature>
<reference evidence="11" key="1">
    <citation type="submission" date="2005-08" db="EMBL/GenBank/DDBJ databases">
        <title>Complete sequence of Pelodictyon luteolum DSM 273.</title>
        <authorList>
            <consortium name="US DOE Joint Genome Institute"/>
            <person name="Copeland A."/>
            <person name="Lucas S."/>
            <person name="Lapidus A."/>
            <person name="Barry K."/>
            <person name="Detter J.C."/>
            <person name="Glavina T."/>
            <person name="Hammon N."/>
            <person name="Israni S."/>
            <person name="Pitluck S."/>
            <person name="Bryant D."/>
            <person name="Schmutz J."/>
            <person name="Larimer F."/>
            <person name="Land M."/>
            <person name="Kyrpides N."/>
            <person name="Ivanova N."/>
            <person name="Richardson P."/>
        </authorList>
    </citation>
    <scope>NUCLEOTIDE SEQUENCE [LARGE SCALE GENOMIC DNA]</scope>
    <source>
        <strain evidence="11">DSM 273 / BCRC 81028 / 2530</strain>
    </source>
</reference>
<dbReference type="eggNOG" id="COG0842">
    <property type="taxonomic scope" value="Bacteria"/>
</dbReference>
<keyword evidence="4" id="KW-1003">Cell membrane</keyword>
<dbReference type="EMBL" id="CP000096">
    <property type="protein sequence ID" value="ABB23940.1"/>
    <property type="molecule type" value="Genomic_DNA"/>
</dbReference>
<keyword evidence="5 8" id="KW-0812">Transmembrane</keyword>
<evidence type="ECO:0000256" key="4">
    <source>
        <dbReference type="ARBA" id="ARBA00022475"/>
    </source>
</evidence>
<dbReference type="InterPro" id="IPR051449">
    <property type="entry name" value="ABC-2_transporter_component"/>
</dbReference>
<dbReference type="GO" id="GO:0140359">
    <property type="term" value="F:ABC-type transporter activity"/>
    <property type="evidence" value="ECO:0007669"/>
    <property type="project" value="InterPro"/>
</dbReference>
<dbReference type="AlphaFoldDB" id="Q3B3Z1"/>
<evidence type="ECO:0000259" key="9">
    <source>
        <dbReference type="PROSITE" id="PS51012"/>
    </source>
</evidence>
<keyword evidence="6 8" id="KW-1133">Transmembrane helix</keyword>
<dbReference type="RefSeq" id="WP_011357812.1">
    <property type="nucleotide sequence ID" value="NC_007512.1"/>
</dbReference>
<evidence type="ECO:0000256" key="2">
    <source>
        <dbReference type="ARBA" id="ARBA00007783"/>
    </source>
</evidence>
<dbReference type="Gene3D" id="3.40.1710.10">
    <property type="entry name" value="abc type-2 transporter like domain"/>
    <property type="match status" value="1"/>
</dbReference>
<keyword evidence="7 8" id="KW-0472">Membrane</keyword>
<organism evidence="10 11">
    <name type="scientific">Chlorobium luteolum (strain DSM 273 / BCRC 81028 / 2530)</name>
    <name type="common">Pelodictyon luteolum</name>
    <dbReference type="NCBI Taxonomy" id="319225"/>
    <lineage>
        <taxon>Bacteria</taxon>
        <taxon>Pseudomonadati</taxon>
        <taxon>Chlorobiota</taxon>
        <taxon>Chlorobiia</taxon>
        <taxon>Chlorobiales</taxon>
        <taxon>Chlorobiaceae</taxon>
        <taxon>Chlorobium/Pelodictyon group</taxon>
        <taxon>Pelodictyon</taxon>
    </lineage>
</organism>
<comment type="similarity">
    <text evidence="2">Belongs to the ABC-2 integral membrane protein family.</text>
</comment>
<feature type="transmembrane region" description="Helical" evidence="8">
    <location>
        <begin position="291"/>
        <end position="310"/>
    </location>
</feature>
<evidence type="ECO:0000313" key="10">
    <source>
        <dbReference type="EMBL" id="ABB23940.1"/>
    </source>
</evidence>
<evidence type="ECO:0000256" key="3">
    <source>
        <dbReference type="ARBA" id="ARBA00022448"/>
    </source>
</evidence>
<proteinExistence type="inferred from homology"/>
<dbReference type="STRING" id="319225.Plut_1078"/>
<dbReference type="InterPro" id="IPR047817">
    <property type="entry name" value="ABC2_TM_bact-type"/>
</dbReference>
<feature type="transmembrane region" description="Helical" evidence="8">
    <location>
        <begin position="256"/>
        <end position="279"/>
    </location>
</feature>
<sequence length="373" mass="41716">MKAIGYLLQKEFLQIFRNRGMLPIIFIMPFIQLVILSNAATFDVKNVAFHLQDLDRTSLSRAFREQFTGSGWFLLTGESFAEGEAINQLVAGKADLVLVIPRDFEKELMTGRESRVQLVINAEDGFSAGVIQAYSNEIVQAFNRTLPAVLPGMQSGSAVREIVVKSSAWYNPELRYSDYMVPGILVILVTMVGLFLSGMNIVREKEIGTIDQINVTPLKRYQFITGKLLPFWIIGLGELTLGLLIARIGFDVPMLGSYFTVYLVAAIYMLVVLGMGLLISTLTDSQQQAMFIAWFFMVIFTLMSGLFTSIESMPHWAQNMTMANPVRHFVDIMRRVMLKGAGIREIALPLSILTADAALMLALALNRYRKVSN</sequence>
<feature type="transmembrane region" description="Helical" evidence="8">
    <location>
        <begin position="228"/>
        <end position="250"/>
    </location>
</feature>
<dbReference type="OrthoDB" id="9808686at2"/>
<evidence type="ECO:0000256" key="8">
    <source>
        <dbReference type="SAM" id="Phobius"/>
    </source>
</evidence>
<evidence type="ECO:0000313" key="11">
    <source>
        <dbReference type="Proteomes" id="UP000002709"/>
    </source>
</evidence>
<dbReference type="PANTHER" id="PTHR30294:SF29">
    <property type="entry name" value="MULTIDRUG ABC TRANSPORTER PERMEASE YBHS-RELATED"/>
    <property type="match status" value="1"/>
</dbReference>
<keyword evidence="3" id="KW-0813">Transport</keyword>
<dbReference type="GO" id="GO:0005886">
    <property type="term" value="C:plasma membrane"/>
    <property type="evidence" value="ECO:0007669"/>
    <property type="project" value="UniProtKB-SubCell"/>
</dbReference>
<dbReference type="InterPro" id="IPR013525">
    <property type="entry name" value="ABC2_TM"/>
</dbReference>
<accession>Q3B3Z1</accession>
<dbReference type="Proteomes" id="UP000002709">
    <property type="component" value="Chromosome"/>
</dbReference>
<keyword evidence="11" id="KW-1185">Reference proteome</keyword>
<dbReference type="HOGENOM" id="CLU_039483_8_3_10"/>
<feature type="transmembrane region" description="Helical" evidence="8">
    <location>
        <begin position="179"/>
        <end position="202"/>
    </location>
</feature>
<dbReference type="Pfam" id="PF12698">
    <property type="entry name" value="ABC2_membrane_3"/>
    <property type="match status" value="1"/>
</dbReference>
<evidence type="ECO:0000256" key="7">
    <source>
        <dbReference type="ARBA" id="ARBA00023136"/>
    </source>
</evidence>
<dbReference type="PANTHER" id="PTHR30294">
    <property type="entry name" value="MEMBRANE COMPONENT OF ABC TRANSPORTER YHHJ-RELATED"/>
    <property type="match status" value="1"/>
</dbReference>
<comment type="subcellular location">
    <subcellularLocation>
        <location evidence="1">Cell membrane</location>
        <topology evidence="1">Multi-pass membrane protein</topology>
    </subcellularLocation>
</comment>
<name>Q3B3Z1_CHLL3</name>
<feature type="transmembrane region" description="Helical" evidence="8">
    <location>
        <begin position="21"/>
        <end position="42"/>
    </location>
</feature>
<dbReference type="PROSITE" id="PS51012">
    <property type="entry name" value="ABC_TM2"/>
    <property type="match status" value="1"/>
</dbReference>
<evidence type="ECO:0000256" key="6">
    <source>
        <dbReference type="ARBA" id="ARBA00022989"/>
    </source>
</evidence>